<feature type="transmembrane region" description="Helical" evidence="1">
    <location>
        <begin position="20"/>
        <end position="37"/>
    </location>
</feature>
<dbReference type="Proteomes" id="UP000035680">
    <property type="component" value="Unassembled WGS sequence"/>
</dbReference>
<sequence length="169" mass="18886">MVPGVLGISTSNSTPQMNYSIFSYFILSFLFFNLNLAEKCTYTVPTNGYTTTYEIECPTNTNTDKSGTNVPTQTQVYYDPTYYNRAGNNMNYQTLGSNTNNVVYYYTDSSGTNYQYTNTNSQSCTCGTINCQCTTYYYYPKSGNSVGSSGYSGCSGNDCLTYIILNKRR</sequence>
<keyword evidence="2" id="KW-1185">Reference proteome</keyword>
<proteinExistence type="predicted"/>
<dbReference type="WBParaSite" id="SVE_0697200.1">
    <property type="protein sequence ID" value="SVE_0697200.1"/>
    <property type="gene ID" value="SVE_0697200"/>
</dbReference>
<keyword evidence="1" id="KW-1133">Transmembrane helix</keyword>
<reference evidence="3" key="2">
    <citation type="submission" date="2015-08" db="UniProtKB">
        <authorList>
            <consortium name="WormBaseParasite"/>
        </authorList>
    </citation>
    <scope>IDENTIFICATION</scope>
</reference>
<keyword evidence="1" id="KW-0472">Membrane</keyword>
<protein>
    <submittedName>
        <fullName evidence="3">CX domain-containing protein</fullName>
    </submittedName>
</protein>
<organism evidence="2 3">
    <name type="scientific">Strongyloides venezuelensis</name>
    <name type="common">Threadworm</name>
    <dbReference type="NCBI Taxonomy" id="75913"/>
    <lineage>
        <taxon>Eukaryota</taxon>
        <taxon>Metazoa</taxon>
        <taxon>Ecdysozoa</taxon>
        <taxon>Nematoda</taxon>
        <taxon>Chromadorea</taxon>
        <taxon>Rhabditida</taxon>
        <taxon>Tylenchina</taxon>
        <taxon>Panagrolaimomorpha</taxon>
        <taxon>Strongyloidoidea</taxon>
        <taxon>Strongyloididae</taxon>
        <taxon>Strongyloides</taxon>
    </lineage>
</organism>
<reference evidence="2" key="1">
    <citation type="submission" date="2014-07" db="EMBL/GenBank/DDBJ databases">
        <authorList>
            <person name="Martin A.A"/>
            <person name="De Silva N."/>
        </authorList>
    </citation>
    <scope>NUCLEOTIDE SEQUENCE</scope>
</reference>
<keyword evidence="1" id="KW-0812">Transmembrane</keyword>
<evidence type="ECO:0000256" key="1">
    <source>
        <dbReference type="SAM" id="Phobius"/>
    </source>
</evidence>
<evidence type="ECO:0000313" key="2">
    <source>
        <dbReference type="Proteomes" id="UP000035680"/>
    </source>
</evidence>
<dbReference type="AlphaFoldDB" id="A0A0K0FDP6"/>
<evidence type="ECO:0000313" key="3">
    <source>
        <dbReference type="WBParaSite" id="SVE_0697200.1"/>
    </source>
</evidence>
<accession>A0A0K0FDP6</accession>
<name>A0A0K0FDP6_STRVS</name>